<dbReference type="Gene3D" id="2.60.40.740">
    <property type="match status" value="1"/>
</dbReference>
<keyword evidence="3" id="KW-1185">Reference proteome</keyword>
<evidence type="ECO:0000313" key="3">
    <source>
        <dbReference type="Proteomes" id="UP000677305"/>
    </source>
</evidence>
<name>A0A8J8SCI4_9FIRM</name>
<dbReference type="KEGG" id="vgu:HYG85_13435"/>
<dbReference type="InterPro" id="IPR051172">
    <property type="entry name" value="Chlamydia_OmcB"/>
</dbReference>
<dbReference type="Proteomes" id="UP000677305">
    <property type="component" value="Chromosome"/>
</dbReference>
<dbReference type="InterPro" id="IPR047589">
    <property type="entry name" value="DUF11_rpt"/>
</dbReference>
<dbReference type="PANTHER" id="PTHR34819:SF3">
    <property type="entry name" value="CELL SURFACE PROTEIN"/>
    <property type="match status" value="1"/>
</dbReference>
<sequence length="1044" mass="113097">MAFDPNLFIVDVTPNPTNIVIGREGRVIITASNNNPSDWGYNYTLQMTIPDGVSFVNSDIPVTSQVTNIDNTITLTWLNIKDLAPNETDYEFTVILLADENYRETGLPVPFNTILTPVAVEATVDTKPRGDGEPGNIQYTKSDSTSVKSLQYSVTKIAPEKIPKGAGIPLGDSPQWPFEYEFVIENNTRIVSSVSILDILDNGIRFIGPITAVGPDSIQLLPPNPIVINPTPGGQDNVTIEWTNVDLSANSINIVKFDAAIWNNYTVGGIENSGGRIPHQTPMNNMVTLTGTSGPASSEVSTLAMDITINKSQSPINLLIGTIIDYTIVYRVNQYDNVDDVLVADIIGDGQTFQSATPTPTSVSPKDPLTGETTVTWDFGTLVVSSSGTITFSTVVDTNYFATSELVLAGDTLTNIVDINGENANFGTQTPDSSESFGVIQLPSIDKELLNYYYKDGTLKPSTINAMAPGDFVEFQITYNASANPPQADVIIDDFFPLVIDASSITSIVYNPFNPISGPLPTGTEGVEWIIDNSVPGMTIWTVIFRVQMKNIEFIGSENNLAKLKLMNSDNMVFSGRDQVLVNFGEPNIILDKNVAGPSPNAILPGQTYTYSIIISNPQNIDGTIVDAFDVSLSDIIPDLLTYVPLSLSAIASGGTPIFNVPVFTSPDQINMEIIQLKPDDEITLTYEVTVDAGIGPGISLTNDAETTSPYSQPFDPVGTNYQYPNLERSDSETLVSADTVVEKTVDNNVTVIGDTVNYTITWTVPEGLQAYNVRITDILPVGQSYDNDPSPVPPESIVGQTITWPTIPVVDATTGAITLIYSFRASIDSSTFIAPDYTEVQTNSGSVNWNSTPTGFPMMETDLQNVRVENPHISIEKGERNISRGEINYVTSTNAVGGEIVEFRISIVNDGSADAYNIEITDKQGGLSTGLIFIPSSIVAPSGTTAMYQLLTNQVVWNIPYLAEGDSLELLFRVRIAKGLTPGTIINNDGTVDSYSNINMMFIYPSETSNQVEIIIESGIRGDLLEALLCLDDIMIQEYKDVD</sequence>
<feature type="domain" description="DUF11" evidence="1">
    <location>
        <begin position="891"/>
        <end position="989"/>
    </location>
</feature>
<dbReference type="RefSeq" id="WP_212690111.1">
    <property type="nucleotide sequence ID" value="NZ_CP058561.1"/>
</dbReference>
<organism evidence="2 3">
    <name type="scientific">Vallitalea guaymasensis</name>
    <dbReference type="NCBI Taxonomy" id="1185412"/>
    <lineage>
        <taxon>Bacteria</taxon>
        <taxon>Bacillati</taxon>
        <taxon>Bacillota</taxon>
        <taxon>Clostridia</taxon>
        <taxon>Lachnospirales</taxon>
        <taxon>Vallitaleaceae</taxon>
        <taxon>Vallitalea</taxon>
    </lineage>
</organism>
<accession>A0A8J8SCI4</accession>
<proteinExistence type="predicted"/>
<evidence type="ECO:0000313" key="2">
    <source>
        <dbReference type="EMBL" id="QUH29858.1"/>
    </source>
</evidence>
<dbReference type="NCBIfam" id="TIGR01451">
    <property type="entry name" value="B_ant_repeat"/>
    <property type="match status" value="2"/>
</dbReference>
<gene>
    <name evidence="2" type="ORF">HYG85_13435</name>
</gene>
<dbReference type="Pfam" id="PF01345">
    <property type="entry name" value="DUF11"/>
    <property type="match status" value="1"/>
</dbReference>
<protein>
    <submittedName>
        <fullName evidence="2">DUF11 domain-containing protein</fullName>
    </submittedName>
</protein>
<reference evidence="2 3" key="1">
    <citation type="submission" date="2020-07" db="EMBL/GenBank/DDBJ databases">
        <title>Vallitalea guaymasensis genome.</title>
        <authorList>
            <person name="Postec A."/>
        </authorList>
    </citation>
    <scope>NUCLEOTIDE SEQUENCE [LARGE SCALE GENOMIC DNA]</scope>
    <source>
        <strain evidence="2 3">Ra1766G1</strain>
    </source>
</reference>
<dbReference type="AlphaFoldDB" id="A0A8J8SCI4"/>
<dbReference type="EMBL" id="CP058561">
    <property type="protein sequence ID" value="QUH29858.1"/>
    <property type="molecule type" value="Genomic_DNA"/>
</dbReference>
<evidence type="ECO:0000259" key="1">
    <source>
        <dbReference type="Pfam" id="PF01345"/>
    </source>
</evidence>
<dbReference type="InterPro" id="IPR001434">
    <property type="entry name" value="OmcB-like_DUF11"/>
</dbReference>
<dbReference type="PANTHER" id="PTHR34819">
    <property type="entry name" value="LARGE CYSTEINE-RICH PERIPLASMIC PROTEIN OMCB"/>
    <property type="match status" value="1"/>
</dbReference>